<accession>X1T7W0</accession>
<reference evidence="1" key="1">
    <citation type="journal article" date="2014" name="Front. Microbiol.">
        <title>High frequency of phylogenetically diverse reductive dehalogenase-homologous genes in deep subseafloor sedimentary metagenomes.</title>
        <authorList>
            <person name="Kawai M."/>
            <person name="Futagami T."/>
            <person name="Toyoda A."/>
            <person name="Takaki Y."/>
            <person name="Nishi S."/>
            <person name="Hori S."/>
            <person name="Arai W."/>
            <person name="Tsubouchi T."/>
            <person name="Morono Y."/>
            <person name="Uchiyama I."/>
            <person name="Ito T."/>
            <person name="Fujiyama A."/>
            <person name="Inagaki F."/>
            <person name="Takami H."/>
        </authorList>
    </citation>
    <scope>NUCLEOTIDE SEQUENCE</scope>
    <source>
        <strain evidence="1">Expedition CK06-06</strain>
    </source>
</reference>
<proteinExistence type="predicted"/>
<dbReference type="EMBL" id="BARW01021315">
    <property type="protein sequence ID" value="GAJ01374.1"/>
    <property type="molecule type" value="Genomic_DNA"/>
</dbReference>
<dbReference type="Pfam" id="PF13489">
    <property type="entry name" value="Methyltransf_23"/>
    <property type="match status" value="1"/>
</dbReference>
<dbReference type="SUPFAM" id="SSF53335">
    <property type="entry name" value="S-adenosyl-L-methionine-dependent methyltransferases"/>
    <property type="match status" value="1"/>
</dbReference>
<dbReference type="CDD" id="cd02440">
    <property type="entry name" value="AdoMet_MTases"/>
    <property type="match status" value="1"/>
</dbReference>
<gene>
    <name evidence="1" type="ORF">S12H4_35831</name>
</gene>
<protein>
    <submittedName>
        <fullName evidence="1">Uncharacterized protein</fullName>
    </submittedName>
</protein>
<organism evidence="1">
    <name type="scientific">marine sediment metagenome</name>
    <dbReference type="NCBI Taxonomy" id="412755"/>
    <lineage>
        <taxon>unclassified sequences</taxon>
        <taxon>metagenomes</taxon>
        <taxon>ecological metagenomes</taxon>
    </lineage>
</organism>
<evidence type="ECO:0000313" key="1">
    <source>
        <dbReference type="EMBL" id="GAJ01374.1"/>
    </source>
</evidence>
<dbReference type="AlphaFoldDB" id="X1T7W0"/>
<sequence>RRDTWTRLMDYLTREGLINSPKRTMDIGGKGTTIFLALRDGERYAVDPVYRDLFQVHPFVKELKEYQGVNFLAAPVEDITIDQPFDTIFCINVLDHMAELDAIVAKIEELLAPSGTLVLVIDCYADRAVRNLIRWFDVDLPHPHHFLAEDILQLFSRLQLRKQDPLCFQLFLTGRLFRGIRADIPVYRLDRLLERAGLLIRTSGRGWHLPFVARFSLAYSLALLLASLRRKERPIHPLKKPRLFVFQKPAAQQA</sequence>
<feature type="non-terminal residue" evidence="1">
    <location>
        <position position="1"/>
    </location>
</feature>
<comment type="caution">
    <text evidence="1">The sequence shown here is derived from an EMBL/GenBank/DDBJ whole genome shotgun (WGS) entry which is preliminary data.</text>
</comment>
<dbReference type="Gene3D" id="3.40.50.150">
    <property type="entry name" value="Vaccinia Virus protein VP39"/>
    <property type="match status" value="1"/>
</dbReference>
<name>X1T7W0_9ZZZZ</name>
<dbReference type="InterPro" id="IPR029063">
    <property type="entry name" value="SAM-dependent_MTases_sf"/>
</dbReference>